<dbReference type="InterPro" id="IPR023171">
    <property type="entry name" value="Na/H_antiporter_dom_sf"/>
</dbReference>
<keyword evidence="2" id="KW-1133">Transmembrane helix</keyword>
<evidence type="ECO:0000313" key="3">
    <source>
        <dbReference type="EMBL" id="GAA10118.1"/>
    </source>
</evidence>
<keyword evidence="2" id="KW-0812">Transmembrane</keyword>
<organism evidence="3 4">
    <name type="scientific">Acetobacter tropicalis NBRC 101654</name>
    <dbReference type="NCBI Taxonomy" id="749388"/>
    <lineage>
        <taxon>Bacteria</taxon>
        <taxon>Pseudomonadati</taxon>
        <taxon>Pseudomonadota</taxon>
        <taxon>Alphaproteobacteria</taxon>
        <taxon>Acetobacterales</taxon>
        <taxon>Acetobacteraceae</taxon>
        <taxon>Acetobacter</taxon>
    </lineage>
</organism>
<sequence length="84" mass="9182">MTEAYIASTAHLRPFLGSPSGYASGLLFASLADRVRENSPWESGYTALITTPMKLSFLGPRGPENMDLWVSSGLMILFFLVVIL</sequence>
<accession>F7VIC3</accession>
<comment type="caution">
    <text evidence="3">The sequence shown here is derived from an EMBL/GenBank/DDBJ whole genome shotgun (WGS) entry which is preliminary data.</text>
</comment>
<reference evidence="3 4" key="1">
    <citation type="journal article" date="2011" name="Biochem. Biophys. Res. Commun.">
        <title>Increased number of Arginine-based salt bridges contributes to the thermotolerance of thermotolerant acetic acid bacteria, Acetobacter tropicalis SKU1100.</title>
        <authorList>
            <person name="Matsutani M."/>
            <person name="Hirakawa H."/>
            <person name="Nishikura M."/>
            <person name="Soemphol W."/>
            <person name="Ali I.A.I."/>
            <person name="Yakushi T."/>
            <person name="Matsushita K."/>
        </authorList>
    </citation>
    <scope>NUCLEOTIDE SEQUENCE [LARGE SCALE GENOMIC DNA]</scope>
    <source>
        <strain evidence="3 4">NBRC 101654</strain>
    </source>
</reference>
<dbReference type="AlphaFoldDB" id="F7VIC3"/>
<dbReference type="Proteomes" id="UP000004319">
    <property type="component" value="Unassembled WGS sequence"/>
</dbReference>
<evidence type="ECO:0000256" key="2">
    <source>
        <dbReference type="SAM" id="Phobius"/>
    </source>
</evidence>
<name>F7VIC3_9PROT</name>
<dbReference type="EMBL" id="BABS01000167">
    <property type="protein sequence ID" value="GAA10118.1"/>
    <property type="molecule type" value="Genomic_DNA"/>
</dbReference>
<dbReference type="GO" id="GO:0006885">
    <property type="term" value="P:regulation of pH"/>
    <property type="evidence" value="ECO:0007669"/>
    <property type="project" value="InterPro"/>
</dbReference>
<protein>
    <recommendedName>
        <fullName evidence="1">Putative Na(+)/H(+) antiporter NhaA homolog</fullName>
    </recommendedName>
</protein>
<dbReference type="GO" id="GO:0006814">
    <property type="term" value="P:sodium ion transport"/>
    <property type="evidence" value="ECO:0007669"/>
    <property type="project" value="InterPro"/>
</dbReference>
<dbReference type="Gene3D" id="1.20.1530.10">
    <property type="entry name" value="Na+/H+ antiporter like domain"/>
    <property type="match status" value="1"/>
</dbReference>
<evidence type="ECO:0000256" key="1">
    <source>
        <dbReference type="ARBA" id="ARBA00015550"/>
    </source>
</evidence>
<proteinExistence type="predicted"/>
<feature type="transmembrane region" description="Helical" evidence="2">
    <location>
        <begin position="66"/>
        <end position="83"/>
    </location>
</feature>
<gene>
    <name evidence="3" type="ORF">ATPR_3122</name>
</gene>
<dbReference type="GO" id="GO:0016020">
    <property type="term" value="C:membrane"/>
    <property type="evidence" value="ECO:0007669"/>
    <property type="project" value="InterPro"/>
</dbReference>
<keyword evidence="2" id="KW-0472">Membrane</keyword>
<dbReference type="InterPro" id="IPR004670">
    <property type="entry name" value="NhaA"/>
</dbReference>
<evidence type="ECO:0000313" key="4">
    <source>
        <dbReference type="Proteomes" id="UP000004319"/>
    </source>
</evidence>
<dbReference type="Pfam" id="PF06965">
    <property type="entry name" value="Na_H_antiport_1"/>
    <property type="match status" value="1"/>
</dbReference>